<protein>
    <recommendedName>
        <fullName evidence="4">Phosphoesterase</fullName>
    </recommendedName>
</protein>
<sequence>MFQRPANQNTLRDVALAASALCAAMSVIVPAVAAEKAATKPAGTYVSGDFHNHTTCSDGALSLQRLVDRSVNAYSLDWFVQADHGGSSARNCTLREDPFEPVAPALGLSNSSTGPYGGTVTYPSGGQPASTGKGPNQSWQSTLPNGVADIKGDGTANPKRMWRWQEIKEFQYPVLEAESRKHNKPVWIGLETNNPGHEHTSTTILTGQLPWPKTGNGNANLMAQFEYCFDRSDTDTSRGAENQWDCSVAGSPNNNLIDPVSRKIAKAGNLGGGNSAANPDLGHIKSVEAVKWMNEKAPNTSFYVPAHLERAGVYSPTGNRGFNIEHLRNFNNAAPRIAFGFESMPGHQAQEDRGGYGTGAAGGGTFGGSGAYAGLVGGVWDALLGEGRNWWFFASSDYHNRGSFGADQRETNSDFFPGEYTKDHVMVRKGKGDLTAEGIIDGLRSGNSYVANGDVIDRLSFVVCTANPGLPFKANQALVEKAAANAIANKGEVRIDGCATMGEKLVARPGADLIVAVAVRDPQGKNNSPYSFPNPSLKQVGITQPLDKPELDHIDLIGGLVTGYVSPSDTARYAGPIGSDAASNKSTKILKVFNKTNWTAGNDGVRTMSYRVPAVKASQYMRLRGTNLPAATPFETDAQGNPLSDWEVSPVDQTVKGNVPCADAACPAHMRTVAGVKYSSFDVAAWSDLWFYSNPVFVEVINGVKVAGVK</sequence>
<dbReference type="AlphaFoldDB" id="A0A2S9K2K1"/>
<dbReference type="InterPro" id="IPR016195">
    <property type="entry name" value="Pol/histidinol_Pase-like"/>
</dbReference>
<feature type="chain" id="PRO_5015691962" description="Phosphoesterase" evidence="1">
    <location>
        <begin position="34"/>
        <end position="710"/>
    </location>
</feature>
<dbReference type="Proteomes" id="UP000238589">
    <property type="component" value="Unassembled WGS sequence"/>
</dbReference>
<dbReference type="SUPFAM" id="SSF89550">
    <property type="entry name" value="PHP domain-like"/>
    <property type="match status" value="1"/>
</dbReference>
<dbReference type="Gene3D" id="3.20.20.140">
    <property type="entry name" value="Metal-dependent hydrolases"/>
    <property type="match status" value="1"/>
</dbReference>
<evidence type="ECO:0000313" key="2">
    <source>
        <dbReference type="EMBL" id="PRD64624.1"/>
    </source>
</evidence>
<dbReference type="EMBL" id="PVLQ01000059">
    <property type="protein sequence ID" value="PRD64624.1"/>
    <property type="molecule type" value="Genomic_DNA"/>
</dbReference>
<proteinExistence type="predicted"/>
<comment type="caution">
    <text evidence="2">The sequence shown here is derived from an EMBL/GenBank/DDBJ whole genome shotgun (WGS) entry which is preliminary data.</text>
</comment>
<keyword evidence="1" id="KW-0732">Signal</keyword>
<name>A0A2S9K2K1_9BURK</name>
<dbReference type="OrthoDB" id="9997at2"/>
<feature type="signal peptide" evidence="1">
    <location>
        <begin position="1"/>
        <end position="33"/>
    </location>
</feature>
<keyword evidence="3" id="KW-1185">Reference proteome</keyword>
<evidence type="ECO:0000256" key="1">
    <source>
        <dbReference type="SAM" id="SignalP"/>
    </source>
</evidence>
<reference evidence="2 3" key="1">
    <citation type="submission" date="2018-03" db="EMBL/GenBank/DDBJ databases">
        <title>Comparative genomics illustrates the genes involved in a hyperalkaliphilic mechanisms of Serpentinomonas isolated from highly-alkaline calcium-rich serpentinized springs.</title>
        <authorList>
            <person name="Suzuki S."/>
            <person name="Ishii S."/>
            <person name="Walworth N."/>
            <person name="Bird L."/>
            <person name="Kuenen J.G."/>
            <person name="Nealson K.H."/>
        </authorList>
    </citation>
    <scope>NUCLEOTIDE SEQUENCE [LARGE SCALE GENOMIC DNA]</scope>
    <source>
        <strain evidence="2 3">P1</strain>
    </source>
</reference>
<evidence type="ECO:0008006" key="4">
    <source>
        <dbReference type="Google" id="ProtNLM"/>
    </source>
</evidence>
<organism evidence="2 3">
    <name type="scientific">Malikia granosa</name>
    <dbReference type="NCBI Taxonomy" id="263067"/>
    <lineage>
        <taxon>Bacteria</taxon>
        <taxon>Pseudomonadati</taxon>
        <taxon>Pseudomonadota</taxon>
        <taxon>Betaproteobacteria</taxon>
        <taxon>Burkholderiales</taxon>
        <taxon>Comamonadaceae</taxon>
        <taxon>Malikia</taxon>
    </lineage>
</organism>
<gene>
    <name evidence="2" type="ORF">C6P64_13470</name>
</gene>
<evidence type="ECO:0000313" key="3">
    <source>
        <dbReference type="Proteomes" id="UP000238589"/>
    </source>
</evidence>
<accession>A0A2S9K2K1</accession>